<dbReference type="KEGG" id="ccp:CHC_T00001604001"/>
<proteinExistence type="predicted"/>
<dbReference type="GeneID" id="17320248"/>
<gene>
    <name evidence="1" type="ORF">CHC_T00001604001</name>
</gene>
<organism evidence="1 2">
    <name type="scientific">Chondrus crispus</name>
    <name type="common">Carrageen Irish moss</name>
    <name type="synonym">Polymorpha crispa</name>
    <dbReference type="NCBI Taxonomy" id="2769"/>
    <lineage>
        <taxon>Eukaryota</taxon>
        <taxon>Rhodophyta</taxon>
        <taxon>Florideophyceae</taxon>
        <taxon>Rhodymeniophycidae</taxon>
        <taxon>Gigartinales</taxon>
        <taxon>Gigartinaceae</taxon>
        <taxon>Chondrus</taxon>
    </lineage>
</organism>
<dbReference type="AlphaFoldDB" id="S0F3K8"/>
<keyword evidence="2" id="KW-1185">Reference proteome</keyword>
<dbReference type="Gramene" id="CDF77494">
    <property type="protein sequence ID" value="CDF77494"/>
    <property type="gene ID" value="CHC_T00001604001"/>
</dbReference>
<accession>S0F3K8</accession>
<sequence>MLSALRGRTISQVLLFRGLKRRSMNVAHTQTVASSYSASPWPLAGVDAHFRFRDTRY</sequence>
<evidence type="ECO:0000313" key="2">
    <source>
        <dbReference type="Proteomes" id="UP000012073"/>
    </source>
</evidence>
<protein>
    <submittedName>
        <fullName evidence="1">Uncharacterized protein</fullName>
    </submittedName>
</protein>
<dbReference type="RefSeq" id="XP_005712533.1">
    <property type="nucleotide sequence ID" value="XM_005712476.1"/>
</dbReference>
<name>S0F3K8_CHOCR</name>
<reference evidence="2" key="1">
    <citation type="journal article" date="2013" name="Proc. Natl. Acad. Sci. U.S.A.">
        <title>Genome structure and metabolic features in the red seaweed Chondrus crispus shed light on evolution of the Archaeplastida.</title>
        <authorList>
            <person name="Collen J."/>
            <person name="Porcel B."/>
            <person name="Carre W."/>
            <person name="Ball S.G."/>
            <person name="Chaparro C."/>
            <person name="Tonon T."/>
            <person name="Barbeyron T."/>
            <person name="Michel G."/>
            <person name="Noel B."/>
            <person name="Valentin K."/>
            <person name="Elias M."/>
            <person name="Artiguenave F."/>
            <person name="Arun A."/>
            <person name="Aury J.M."/>
            <person name="Barbosa-Neto J.F."/>
            <person name="Bothwell J.H."/>
            <person name="Bouget F.Y."/>
            <person name="Brillet L."/>
            <person name="Cabello-Hurtado F."/>
            <person name="Capella-Gutierrez S."/>
            <person name="Charrier B."/>
            <person name="Cladiere L."/>
            <person name="Cock J.M."/>
            <person name="Coelho S.M."/>
            <person name="Colleoni C."/>
            <person name="Czjzek M."/>
            <person name="Da Silva C."/>
            <person name="Delage L."/>
            <person name="Denoeud F."/>
            <person name="Deschamps P."/>
            <person name="Dittami S.M."/>
            <person name="Gabaldon T."/>
            <person name="Gachon C.M."/>
            <person name="Groisillier A."/>
            <person name="Herve C."/>
            <person name="Jabbari K."/>
            <person name="Katinka M."/>
            <person name="Kloareg B."/>
            <person name="Kowalczyk N."/>
            <person name="Labadie K."/>
            <person name="Leblanc C."/>
            <person name="Lopez P.J."/>
            <person name="McLachlan D.H."/>
            <person name="Meslet-Cladiere L."/>
            <person name="Moustafa A."/>
            <person name="Nehr Z."/>
            <person name="Nyvall Collen P."/>
            <person name="Panaud O."/>
            <person name="Partensky F."/>
            <person name="Poulain J."/>
            <person name="Rensing S.A."/>
            <person name="Rousvoal S."/>
            <person name="Samson G."/>
            <person name="Symeonidi A."/>
            <person name="Weissenbach J."/>
            <person name="Zambounis A."/>
            <person name="Wincker P."/>
            <person name="Boyen C."/>
        </authorList>
    </citation>
    <scope>NUCLEOTIDE SEQUENCE [LARGE SCALE GENOMIC DNA]</scope>
    <source>
        <strain evidence="2">cv. Stackhouse</strain>
    </source>
</reference>
<evidence type="ECO:0000313" key="1">
    <source>
        <dbReference type="EMBL" id="CDF77494.1"/>
    </source>
</evidence>
<dbReference type="EMBL" id="HG001573">
    <property type="protein sequence ID" value="CDF77494.1"/>
    <property type="molecule type" value="Genomic_DNA"/>
</dbReference>
<dbReference type="Proteomes" id="UP000012073">
    <property type="component" value="Unassembled WGS sequence"/>
</dbReference>